<accession>A0A6J4PEC8</accession>
<name>A0A6J4PEC8_9BACT</name>
<sequence length="39" mass="4444">MGANKRLFTFHFLFLAFTVLLFGDGFVARFTNRGLGFTI</sequence>
<dbReference type="EMBL" id="CADCUR010000212">
    <property type="protein sequence ID" value="CAA9411452.1"/>
    <property type="molecule type" value="Genomic_DNA"/>
</dbReference>
<reference evidence="1" key="1">
    <citation type="submission" date="2020-02" db="EMBL/GenBank/DDBJ databases">
        <authorList>
            <person name="Meier V. D."/>
        </authorList>
    </citation>
    <scope>NUCLEOTIDE SEQUENCE</scope>
    <source>
        <strain evidence="1">AVDCRST_MAG74</strain>
    </source>
</reference>
<protein>
    <submittedName>
        <fullName evidence="1">Uncharacterized protein</fullName>
    </submittedName>
</protein>
<organism evidence="1">
    <name type="scientific">uncultured Pyrinomonadaceae bacterium</name>
    <dbReference type="NCBI Taxonomy" id="2283094"/>
    <lineage>
        <taxon>Bacteria</taxon>
        <taxon>Pseudomonadati</taxon>
        <taxon>Acidobacteriota</taxon>
        <taxon>Blastocatellia</taxon>
        <taxon>Blastocatellales</taxon>
        <taxon>Pyrinomonadaceae</taxon>
        <taxon>environmental samples</taxon>
    </lineage>
</organism>
<proteinExistence type="predicted"/>
<dbReference type="AlphaFoldDB" id="A0A6J4PEC8"/>
<gene>
    <name evidence="1" type="ORF">AVDCRST_MAG74-2312</name>
</gene>
<evidence type="ECO:0000313" key="1">
    <source>
        <dbReference type="EMBL" id="CAA9411452.1"/>
    </source>
</evidence>